<evidence type="ECO:0000259" key="1">
    <source>
        <dbReference type="PROSITE" id="PS50109"/>
    </source>
</evidence>
<feature type="domain" description="PAC" evidence="3">
    <location>
        <begin position="303"/>
        <end position="355"/>
    </location>
</feature>
<evidence type="ECO:0000259" key="3">
    <source>
        <dbReference type="PROSITE" id="PS50113"/>
    </source>
</evidence>
<feature type="domain" description="Histidine kinase" evidence="1">
    <location>
        <begin position="366"/>
        <end position="559"/>
    </location>
</feature>
<dbReference type="Pfam" id="PF02518">
    <property type="entry name" value="HATPase_c"/>
    <property type="match status" value="1"/>
</dbReference>
<gene>
    <name evidence="4" type="ORF">BRM9_1925</name>
</gene>
<dbReference type="NCBIfam" id="TIGR00229">
    <property type="entry name" value="sensory_box"/>
    <property type="match status" value="1"/>
</dbReference>
<dbReference type="PANTHER" id="PTHR43065">
    <property type="entry name" value="SENSOR HISTIDINE KINASE"/>
    <property type="match status" value="1"/>
</dbReference>
<dbReference type="InterPro" id="IPR005467">
    <property type="entry name" value="His_kinase_dom"/>
</dbReference>
<dbReference type="Proteomes" id="UP000029661">
    <property type="component" value="Chromosome"/>
</dbReference>
<accession>A0A089ZVN2</accession>
<dbReference type="RefSeq" id="WP_052400026.1">
    <property type="nucleotide sequence ID" value="NZ_CP006933.1"/>
</dbReference>
<dbReference type="SUPFAM" id="SSF55874">
    <property type="entry name" value="ATPase domain of HSP90 chaperone/DNA topoisomerase II/histidine kinase"/>
    <property type="match status" value="1"/>
</dbReference>
<dbReference type="SMART" id="SM00387">
    <property type="entry name" value="HATPase_c"/>
    <property type="match status" value="1"/>
</dbReference>
<dbReference type="InterPro" id="IPR011495">
    <property type="entry name" value="Sig_transdc_His_kin_sub2_dim/P"/>
</dbReference>
<proteinExistence type="predicted"/>
<dbReference type="InterPro" id="IPR000700">
    <property type="entry name" value="PAS-assoc_C"/>
</dbReference>
<evidence type="ECO:0000313" key="5">
    <source>
        <dbReference type="Proteomes" id="UP000029661"/>
    </source>
</evidence>
<dbReference type="PROSITE" id="PS50113">
    <property type="entry name" value="PAC"/>
    <property type="match status" value="1"/>
</dbReference>
<keyword evidence="4" id="KW-0418">Kinase</keyword>
<dbReference type="InterPro" id="IPR036890">
    <property type="entry name" value="HATPase_C_sf"/>
</dbReference>
<dbReference type="Gene3D" id="3.30.565.10">
    <property type="entry name" value="Histidine kinase-like ATPase, C-terminal domain"/>
    <property type="match status" value="1"/>
</dbReference>
<organism evidence="4 5">
    <name type="scientific">Methanobacterium formicicum</name>
    <dbReference type="NCBI Taxonomy" id="2162"/>
    <lineage>
        <taxon>Archaea</taxon>
        <taxon>Methanobacteriati</taxon>
        <taxon>Methanobacteriota</taxon>
        <taxon>Methanomada group</taxon>
        <taxon>Methanobacteria</taxon>
        <taxon>Methanobacteriales</taxon>
        <taxon>Methanobacteriaceae</taxon>
        <taxon>Methanobacterium</taxon>
    </lineage>
</organism>
<keyword evidence="4" id="KW-0808">Transferase</keyword>
<dbReference type="SMART" id="SM00091">
    <property type="entry name" value="PAS"/>
    <property type="match status" value="1"/>
</dbReference>
<evidence type="ECO:0000313" key="4">
    <source>
        <dbReference type="EMBL" id="AIS32729.1"/>
    </source>
</evidence>
<dbReference type="GeneID" id="25399537"/>
<dbReference type="SMART" id="SM00086">
    <property type="entry name" value="PAC"/>
    <property type="match status" value="1"/>
</dbReference>
<feature type="domain" description="PAS" evidence="2">
    <location>
        <begin position="227"/>
        <end position="301"/>
    </location>
</feature>
<dbReference type="AlphaFoldDB" id="A0A089ZVN2"/>
<dbReference type="Pfam" id="PF07568">
    <property type="entry name" value="HisKA_2"/>
    <property type="match status" value="1"/>
</dbReference>
<dbReference type="InterPro" id="IPR000014">
    <property type="entry name" value="PAS"/>
</dbReference>
<dbReference type="PANTHER" id="PTHR43065:SF23">
    <property type="entry name" value="SENSOR HISTIDINE KINASE PDTAS"/>
    <property type="match status" value="1"/>
</dbReference>
<evidence type="ECO:0000259" key="2">
    <source>
        <dbReference type="PROSITE" id="PS50112"/>
    </source>
</evidence>
<dbReference type="InterPro" id="IPR013655">
    <property type="entry name" value="PAS_fold_3"/>
</dbReference>
<dbReference type="InterPro" id="IPR001610">
    <property type="entry name" value="PAC"/>
</dbReference>
<dbReference type="CDD" id="cd00130">
    <property type="entry name" value="PAS"/>
    <property type="match status" value="1"/>
</dbReference>
<dbReference type="Pfam" id="PF08447">
    <property type="entry name" value="PAS_3"/>
    <property type="match status" value="1"/>
</dbReference>
<protein>
    <submittedName>
        <fullName evidence="4">Histidine kinase/PAS domain-containing protein</fullName>
    </submittedName>
</protein>
<dbReference type="EMBL" id="CP006933">
    <property type="protein sequence ID" value="AIS32729.1"/>
    <property type="molecule type" value="Genomic_DNA"/>
</dbReference>
<dbReference type="InterPro" id="IPR035965">
    <property type="entry name" value="PAS-like_dom_sf"/>
</dbReference>
<reference evidence="4 5" key="1">
    <citation type="submission" date="2013-12" db="EMBL/GenBank/DDBJ databases">
        <title>The complete genome sequence of Methanobacterium sp. BRM9.</title>
        <authorList>
            <consortium name="Pastoral Greenhouse Gas Research Consortium"/>
            <person name="Kelly W.J."/>
            <person name="Leahy S.C."/>
            <person name="Perry R."/>
            <person name="Li D."/>
            <person name="Altermann E."/>
            <person name="Lambie S.C."/>
            <person name="Attwood G.T."/>
        </authorList>
    </citation>
    <scope>NUCLEOTIDE SEQUENCE [LARGE SCALE GENOMIC DNA]</scope>
    <source>
        <strain evidence="4 5">BRM9</strain>
    </source>
</reference>
<dbReference type="Gene3D" id="3.30.450.20">
    <property type="entry name" value="PAS domain"/>
    <property type="match status" value="1"/>
</dbReference>
<dbReference type="InterPro" id="IPR003594">
    <property type="entry name" value="HATPase_dom"/>
</dbReference>
<dbReference type="PROSITE" id="PS50112">
    <property type="entry name" value="PAS"/>
    <property type="match status" value="1"/>
</dbReference>
<dbReference type="OrthoDB" id="8127at2157"/>
<name>A0A089ZVN2_METFO</name>
<dbReference type="GO" id="GO:0016301">
    <property type="term" value="F:kinase activity"/>
    <property type="evidence" value="ECO:0007669"/>
    <property type="project" value="UniProtKB-KW"/>
</dbReference>
<sequence>MNDEEKSEEQLVTEIKKHRKLYSELEGHMADFNLMKPENKPVQDALKFLSPLLMELLNLTTVDDIYDFVQEKLQELVKDAYIIISTYDEPSESLKIRDMIGITPRMLELAKTLIGVETKDFNLPQDTLDEKSKNLMSSGKLKQLNEGLYYISGGRLSREKYGLIEEAFGVDETYVMGFSFKGQLFGSVIIVTKKGGKPLNISTVETILNIFSAVLQNKIAEKEVKKREKLLSLVTDNMLNVVGQIDAEGTFQYISPSIKTVLGYEPREILGESVFKLINLTHPQDQIKVSSTFMESTVSYLPGGVQHRFKHANGHYLWLESLGNPLFDEKGQYQGVVFSMTNIDSVKVAEENLRTSLQEKELLLRELHHRVKNNMQIISSLLSLQSQHIKDDRDLKIFENSQNRVKTMALIHEEIYSSQNFTHINLHDYLRNITKELLTFHIGDPCRVKLKFKVEDVKMELETAIPLGLLVNEIVANSVVHAFPNNRKGEIKVVLRREGDEFTLRISDNGVGIPDNVEFEKAETLGFQLIKNLAKQLDGQLELQKDNGTIFTLKFKELDYKKRF</sequence>
<dbReference type="SUPFAM" id="SSF55785">
    <property type="entry name" value="PYP-like sensor domain (PAS domain)"/>
    <property type="match status" value="1"/>
</dbReference>
<dbReference type="PROSITE" id="PS50109">
    <property type="entry name" value="HIS_KIN"/>
    <property type="match status" value="1"/>
</dbReference>
<dbReference type="KEGG" id="mfc:BRM9_1925"/>
<dbReference type="STRING" id="2162.BRM9_1925"/>